<keyword evidence="1" id="KW-0067">ATP-binding</keyword>
<sequence length="1000" mass="114686">MQCRYCNAKTLYNERILKDENCATPRFNLCCGDGKIELPLLQNPPKDLQRLLFDDNTIESKNYQHNIRAYNMMFAFTSDGSLLPMPGKEPKFAQLYIFDTENESHAKSFRMARDRLADGQVDNIILKLITGREKDSRVYNIPNVPEVAALIVALQYPLLFPYGEDGYRIDILYRSTSADKKRKRNRLTMRQWFAYRLQSRPNEAQTLLHSRKLFQQFIVEAYTMVESERLSYIKNNQKKLRVDKYCSLQSSLDTGTSNGLTKGKRVILPSTFVGSPHYMDQLYFDGMAICGHVGFPNLFITLTCNPNWPEIRRLLSPLNLKPTDRPDISPCMKEGKCSRYYPKVFQPQTLLDSNGFPLYRKRNDGHTISKNGVIIDNRYIVPYNAKLLTKYQVHVNIEWCNQSTSTIKYLFKYINKGYDRVIVVMVHDGNDAIENPNIQNDELKEYVDCIYISPCKAAWRIFAFPIHGRKTVIERLHFHLPGQHSVLYEDHDDIDDVLSKPTISNSKFLAWMDTNKCTPKGRNLTYSQFVSKFTNMVPPTTGELFYLRMMLGTCKGPISFEDIRTVANIQYPTYREACFAMGFLKDDKEYIETIKEAKDWGTTDYLRKLFVLMLLTGAISKPEEVWNQCWHWLADEIEYRYRKSTVNTSINNNKGGMFFLYRFEGTTKTFIWRTLASSLRAKNQIVIMVASSGIASLLLPGGRIAHSKFKIPVPIFEDSTCNIHQGSQLAQLLNQISLIIWDEASMAHKFCFEALDQSLRDIITKKSSSHQIFGGKVIAFESNAKSIDQQETIAFAKRILDIGDGIIGDENDGYATVQIPAHMLIAEYNDPINAIHYNNPQFFKFRAILASTNETVEQVNDYILSLILGELIEYLSSDSVDKSKTIEDSYFQSISTEFLNSLTIYGLPNHSIKLKIGSPIMLLRNLDQTQGLCNGTILVVTRLAKHVIAAKIIFGKNLGDTIYIPRMSMSPSQSPWPFKLLRRQFPIKLSYAMTINKSQG</sequence>
<dbReference type="EnsemblPlants" id="KRH07838">
    <property type="protein sequence ID" value="KRH07838"/>
    <property type="gene ID" value="GLYMA_16G114600"/>
</dbReference>
<accession>K7MGP3</accession>
<reference evidence="5" key="3">
    <citation type="submission" date="2018-07" db="EMBL/GenBank/DDBJ databases">
        <title>WGS assembly of Glycine max.</title>
        <authorList>
            <person name="Schmutz J."/>
            <person name="Cannon S."/>
            <person name="Schlueter J."/>
            <person name="Ma J."/>
            <person name="Mitros T."/>
            <person name="Nelson W."/>
            <person name="Hyten D."/>
            <person name="Song Q."/>
            <person name="Thelen J."/>
            <person name="Cheng J."/>
            <person name="Xu D."/>
            <person name="Hellsten U."/>
            <person name="May G."/>
            <person name="Yu Y."/>
            <person name="Sakurai T."/>
            <person name="Umezawa T."/>
            <person name="Bhattacharyya M."/>
            <person name="Sandhu D."/>
            <person name="Valliyodan B."/>
            <person name="Lindquist E."/>
            <person name="Peto M."/>
            <person name="Grant D."/>
            <person name="Shu S."/>
            <person name="Goodstein D."/>
            <person name="Barry K."/>
            <person name="Futrell-Griggs M."/>
            <person name="Abernathy B."/>
            <person name="Du J."/>
            <person name="Tian Z."/>
            <person name="Zhu L."/>
            <person name="Gill N."/>
            <person name="Joshi T."/>
            <person name="Libault M."/>
            <person name="Sethuraman A."/>
            <person name="Zhang X."/>
            <person name="Shinozaki K."/>
            <person name="Nguyen H."/>
            <person name="Wing R."/>
            <person name="Cregan P."/>
            <person name="Specht J."/>
            <person name="Grimwood J."/>
            <person name="Rokhsar D."/>
            <person name="Stacey G."/>
            <person name="Shoemaker R."/>
            <person name="Jackson S."/>
        </authorList>
    </citation>
    <scope>NUCLEOTIDE SEQUENCE</scope>
    <source>
        <tissue evidence="5">Callus</tissue>
    </source>
</reference>
<dbReference type="Pfam" id="PF05970">
    <property type="entry name" value="PIF1"/>
    <property type="match status" value="1"/>
</dbReference>
<keyword evidence="7" id="KW-1185">Reference proteome</keyword>
<reference evidence="5 6" key="1">
    <citation type="journal article" date="2010" name="Nature">
        <title>Genome sequence of the palaeopolyploid soybean.</title>
        <authorList>
            <person name="Schmutz J."/>
            <person name="Cannon S.B."/>
            <person name="Schlueter J."/>
            <person name="Ma J."/>
            <person name="Mitros T."/>
            <person name="Nelson W."/>
            <person name="Hyten D.L."/>
            <person name="Song Q."/>
            <person name="Thelen J.J."/>
            <person name="Cheng J."/>
            <person name="Xu D."/>
            <person name="Hellsten U."/>
            <person name="May G.D."/>
            <person name="Yu Y."/>
            <person name="Sakurai T."/>
            <person name="Umezawa T."/>
            <person name="Bhattacharyya M.K."/>
            <person name="Sandhu D."/>
            <person name="Valliyodan B."/>
            <person name="Lindquist E."/>
            <person name="Peto M."/>
            <person name="Grant D."/>
            <person name="Shu S."/>
            <person name="Goodstein D."/>
            <person name="Barry K."/>
            <person name="Futrell-Griggs M."/>
            <person name="Abernathy B."/>
            <person name="Du J."/>
            <person name="Tian Z."/>
            <person name="Zhu L."/>
            <person name="Gill N."/>
            <person name="Joshi T."/>
            <person name="Libault M."/>
            <person name="Sethuraman A."/>
            <person name="Zhang X.-C."/>
            <person name="Shinozaki K."/>
            <person name="Nguyen H.T."/>
            <person name="Wing R.A."/>
            <person name="Cregan P."/>
            <person name="Specht J."/>
            <person name="Grimwood J."/>
            <person name="Rokhsar D."/>
            <person name="Stacey G."/>
            <person name="Shoemaker R.C."/>
            <person name="Jackson S.A."/>
        </authorList>
    </citation>
    <scope>NUCLEOTIDE SEQUENCE [LARGE SCALE GENOMIC DNA]</scope>
    <source>
        <strain evidence="6">cv. Williams 82</strain>
        <tissue evidence="5">Callus</tissue>
    </source>
</reference>
<proteinExistence type="inferred from homology"/>
<dbReference type="SMR" id="K7MGP3"/>
<dbReference type="EMBL" id="CM000849">
    <property type="protein sequence ID" value="KRH07838.1"/>
    <property type="molecule type" value="Genomic_DNA"/>
</dbReference>
<keyword evidence="1" id="KW-0234">DNA repair</keyword>
<dbReference type="EC" id="5.6.2.3" evidence="1"/>
<dbReference type="GO" id="GO:0005524">
    <property type="term" value="F:ATP binding"/>
    <property type="evidence" value="ECO:0007669"/>
    <property type="project" value="UniProtKB-KW"/>
</dbReference>
<dbReference type="STRING" id="3847.K7MGP3"/>
<dbReference type="eggNOG" id="KOG0987">
    <property type="taxonomic scope" value="Eukaryota"/>
</dbReference>
<dbReference type="GO" id="GO:0016787">
    <property type="term" value="F:hydrolase activity"/>
    <property type="evidence" value="ECO:0007669"/>
    <property type="project" value="UniProtKB-KW"/>
</dbReference>
<dbReference type="HOGENOM" id="CLU_001324_0_0_1"/>
<feature type="domain" description="DNA helicase Pif1-like DEAD-box helicase" evidence="2">
    <location>
        <begin position="646"/>
        <end position="780"/>
    </location>
</feature>
<dbReference type="GO" id="GO:0000723">
    <property type="term" value="P:telomere maintenance"/>
    <property type="evidence" value="ECO:0007669"/>
    <property type="project" value="InterPro"/>
</dbReference>
<dbReference type="InParanoid" id="K7MGP3"/>
<reference evidence="6" key="2">
    <citation type="submission" date="2018-02" db="UniProtKB">
        <authorList>
            <consortium name="EnsemblPlants"/>
        </authorList>
    </citation>
    <scope>IDENTIFICATION</scope>
    <source>
        <strain evidence="6">Williams 82</strain>
    </source>
</reference>
<evidence type="ECO:0000259" key="3">
    <source>
        <dbReference type="Pfam" id="PF14214"/>
    </source>
</evidence>
<dbReference type="PANTHER" id="PTHR10492:SF78">
    <property type="entry name" value="ATP-DEPENDENT DNA HELICASE"/>
    <property type="match status" value="1"/>
</dbReference>
<evidence type="ECO:0000313" key="5">
    <source>
        <dbReference type="EMBL" id="KRH07838.1"/>
    </source>
</evidence>
<dbReference type="SUPFAM" id="SSF52540">
    <property type="entry name" value="P-loop containing nucleoside triphosphate hydrolases"/>
    <property type="match status" value="2"/>
</dbReference>
<keyword evidence="1" id="KW-0347">Helicase</keyword>
<gene>
    <name evidence="5" type="ORF">GLYMA_16G114600</name>
</gene>
<dbReference type="PANTHER" id="PTHR10492">
    <property type="match status" value="1"/>
</dbReference>
<keyword evidence="1" id="KW-0233">DNA recombination</keyword>
<dbReference type="Proteomes" id="UP000008827">
    <property type="component" value="Chromosome 16"/>
</dbReference>
<dbReference type="AlphaFoldDB" id="K7MGP3"/>
<evidence type="ECO:0000313" key="7">
    <source>
        <dbReference type="Proteomes" id="UP000008827"/>
    </source>
</evidence>
<name>K7MGP3_SOYBN</name>
<keyword evidence="1" id="KW-0547">Nucleotide-binding</keyword>
<evidence type="ECO:0000259" key="2">
    <source>
        <dbReference type="Pfam" id="PF05970"/>
    </source>
</evidence>
<dbReference type="GO" id="GO:0043139">
    <property type="term" value="F:5'-3' DNA helicase activity"/>
    <property type="evidence" value="ECO:0007669"/>
    <property type="project" value="UniProtKB-EC"/>
</dbReference>
<evidence type="ECO:0000259" key="4">
    <source>
        <dbReference type="Pfam" id="PF21530"/>
    </source>
</evidence>
<dbReference type="Pfam" id="PF14214">
    <property type="entry name" value="Helitron_like_N"/>
    <property type="match status" value="1"/>
</dbReference>
<dbReference type="InterPro" id="IPR027417">
    <property type="entry name" value="P-loop_NTPase"/>
</dbReference>
<evidence type="ECO:0000313" key="6">
    <source>
        <dbReference type="EnsemblPlants" id="KRH07838"/>
    </source>
</evidence>
<dbReference type="GO" id="GO:0006281">
    <property type="term" value="P:DNA repair"/>
    <property type="evidence" value="ECO:0007669"/>
    <property type="project" value="UniProtKB-KW"/>
</dbReference>
<dbReference type="GO" id="GO:0006310">
    <property type="term" value="P:DNA recombination"/>
    <property type="evidence" value="ECO:0007669"/>
    <property type="project" value="UniProtKB-KW"/>
</dbReference>
<dbReference type="InterPro" id="IPR010285">
    <property type="entry name" value="DNA_helicase_pif1-like_DEAD"/>
</dbReference>
<comment type="similarity">
    <text evidence="1">Belongs to the helicase family.</text>
</comment>
<dbReference type="InterPro" id="IPR049163">
    <property type="entry name" value="Pif1-like_2B_dom"/>
</dbReference>
<protein>
    <recommendedName>
        <fullName evidence="1">ATP-dependent DNA helicase</fullName>
        <ecNumber evidence="1">5.6.2.3</ecNumber>
    </recommendedName>
</protein>
<keyword evidence="1" id="KW-0378">Hydrolase</keyword>
<feature type="domain" description="DNA helicase Pif1-like 2B" evidence="4">
    <location>
        <begin position="897"/>
        <end position="943"/>
    </location>
</feature>
<comment type="cofactor">
    <cofactor evidence="1">
        <name>Mg(2+)</name>
        <dbReference type="ChEBI" id="CHEBI:18420"/>
    </cofactor>
</comment>
<dbReference type="Gene3D" id="3.40.50.300">
    <property type="entry name" value="P-loop containing nucleotide triphosphate hydrolases"/>
    <property type="match status" value="1"/>
</dbReference>
<dbReference type="PaxDb" id="3847-GLYMA16G21821.1"/>
<dbReference type="Gramene" id="KRH07838">
    <property type="protein sequence ID" value="KRH07838"/>
    <property type="gene ID" value="GLYMA_16G114600"/>
</dbReference>
<comment type="catalytic activity">
    <reaction evidence="1">
        <text>ATP + H2O = ADP + phosphate + H(+)</text>
        <dbReference type="Rhea" id="RHEA:13065"/>
        <dbReference type="ChEBI" id="CHEBI:15377"/>
        <dbReference type="ChEBI" id="CHEBI:15378"/>
        <dbReference type="ChEBI" id="CHEBI:30616"/>
        <dbReference type="ChEBI" id="CHEBI:43474"/>
        <dbReference type="ChEBI" id="CHEBI:456216"/>
        <dbReference type="EC" id="5.6.2.3"/>
    </reaction>
</comment>
<dbReference type="Pfam" id="PF21530">
    <property type="entry name" value="Pif1_2B_dom"/>
    <property type="match status" value="1"/>
</dbReference>
<dbReference type="OMA" id="WENTWEL"/>
<evidence type="ECO:0000256" key="1">
    <source>
        <dbReference type="RuleBase" id="RU363044"/>
    </source>
</evidence>
<keyword evidence="1" id="KW-0227">DNA damage</keyword>
<organism evidence="6">
    <name type="scientific">Glycine max</name>
    <name type="common">Soybean</name>
    <name type="synonym">Glycine hispida</name>
    <dbReference type="NCBI Taxonomy" id="3847"/>
    <lineage>
        <taxon>Eukaryota</taxon>
        <taxon>Viridiplantae</taxon>
        <taxon>Streptophyta</taxon>
        <taxon>Embryophyta</taxon>
        <taxon>Tracheophyta</taxon>
        <taxon>Spermatophyta</taxon>
        <taxon>Magnoliopsida</taxon>
        <taxon>eudicotyledons</taxon>
        <taxon>Gunneridae</taxon>
        <taxon>Pentapetalae</taxon>
        <taxon>rosids</taxon>
        <taxon>fabids</taxon>
        <taxon>Fabales</taxon>
        <taxon>Fabaceae</taxon>
        <taxon>Papilionoideae</taxon>
        <taxon>50 kb inversion clade</taxon>
        <taxon>NPAAA clade</taxon>
        <taxon>indigoferoid/millettioid clade</taxon>
        <taxon>Phaseoleae</taxon>
        <taxon>Glycine</taxon>
        <taxon>Glycine subgen. Soja</taxon>
    </lineage>
</organism>
<feature type="domain" description="Helitron helicase-like" evidence="3">
    <location>
        <begin position="192"/>
        <end position="329"/>
    </location>
</feature>
<dbReference type="InterPro" id="IPR025476">
    <property type="entry name" value="Helitron_helicase-like"/>
</dbReference>